<evidence type="ECO:0008006" key="4">
    <source>
        <dbReference type="Google" id="ProtNLM"/>
    </source>
</evidence>
<evidence type="ECO:0000256" key="1">
    <source>
        <dbReference type="SAM" id="SignalP"/>
    </source>
</evidence>
<keyword evidence="3" id="KW-1185">Reference proteome</keyword>
<dbReference type="EMBL" id="JAOZYC010000107">
    <property type="protein sequence ID" value="MEB8338933.1"/>
    <property type="molecule type" value="Genomic_DNA"/>
</dbReference>
<dbReference type="RefSeq" id="WP_326016823.1">
    <property type="nucleotide sequence ID" value="NZ_JAOZYC010000107.1"/>
</dbReference>
<name>A0ABU6F4K5_9ACTN</name>
<keyword evidence="1" id="KW-0732">Signal</keyword>
<sequence length="113" mass="12976">MRFSRRVVPTLAALTLLFTLPYDAVSDEKPEKRRAPSGAACRIDIDRDLVSASCHNPYPTIDRVALHIECDEWWDIDTDSRPKTVFPAETLRLDGRCWKNVRTAWVSHLKRAP</sequence>
<evidence type="ECO:0000313" key="3">
    <source>
        <dbReference type="Proteomes" id="UP001354931"/>
    </source>
</evidence>
<feature type="chain" id="PRO_5047416528" description="Secreted protein" evidence="1">
    <location>
        <begin position="25"/>
        <end position="113"/>
    </location>
</feature>
<gene>
    <name evidence="2" type="ORF">OKJ99_15680</name>
</gene>
<reference evidence="2 3" key="1">
    <citation type="submission" date="2022-10" db="EMBL/GenBank/DDBJ databases">
        <authorList>
            <person name="Xie J."/>
            <person name="Shen N."/>
        </authorList>
    </citation>
    <scope>NUCLEOTIDE SEQUENCE [LARGE SCALE GENOMIC DNA]</scope>
    <source>
        <strain evidence="2 3">YIM65594</strain>
    </source>
</reference>
<organism evidence="2 3">
    <name type="scientific">Streptomyces endophyticus</name>
    <dbReference type="NCBI Taxonomy" id="714166"/>
    <lineage>
        <taxon>Bacteria</taxon>
        <taxon>Bacillati</taxon>
        <taxon>Actinomycetota</taxon>
        <taxon>Actinomycetes</taxon>
        <taxon>Kitasatosporales</taxon>
        <taxon>Streptomycetaceae</taxon>
        <taxon>Streptomyces</taxon>
    </lineage>
</organism>
<accession>A0ABU6F4K5</accession>
<proteinExistence type="predicted"/>
<feature type="signal peptide" evidence="1">
    <location>
        <begin position="1"/>
        <end position="24"/>
    </location>
</feature>
<evidence type="ECO:0000313" key="2">
    <source>
        <dbReference type="EMBL" id="MEB8338933.1"/>
    </source>
</evidence>
<protein>
    <recommendedName>
        <fullName evidence="4">Secreted protein</fullName>
    </recommendedName>
</protein>
<comment type="caution">
    <text evidence="2">The sequence shown here is derived from an EMBL/GenBank/DDBJ whole genome shotgun (WGS) entry which is preliminary data.</text>
</comment>
<dbReference type="Proteomes" id="UP001354931">
    <property type="component" value="Unassembled WGS sequence"/>
</dbReference>